<evidence type="ECO:0000256" key="2">
    <source>
        <dbReference type="SAM" id="SignalP"/>
    </source>
</evidence>
<dbReference type="PANTHER" id="PTHR34806">
    <property type="entry name" value="HIGH-AFFINITY NITRATE TRANSPORTER 3.2"/>
    <property type="match status" value="1"/>
</dbReference>
<dbReference type="EMBL" id="MU630218">
    <property type="protein sequence ID" value="KAJ1254241.1"/>
    <property type="molecule type" value="Genomic_DNA"/>
</dbReference>
<feature type="compositionally biased region" description="Basic residues" evidence="1">
    <location>
        <begin position="149"/>
        <end position="171"/>
    </location>
</feature>
<proteinExistence type="predicted"/>
<keyword evidence="4" id="KW-1185">Reference proteome</keyword>
<dbReference type="GO" id="GO:0015112">
    <property type="term" value="F:nitrate transmembrane transporter activity"/>
    <property type="evidence" value="ECO:0007669"/>
    <property type="project" value="TreeGrafter"/>
</dbReference>
<name>A0A9W7X896_9POAL</name>
<feature type="signal peptide" evidence="2">
    <location>
        <begin position="1"/>
        <end position="24"/>
    </location>
</feature>
<dbReference type="Proteomes" id="UP001164776">
    <property type="component" value="Unassembled WGS sequence"/>
</dbReference>
<evidence type="ECO:0000313" key="3">
    <source>
        <dbReference type="EMBL" id="KAJ1254241.1"/>
    </source>
</evidence>
<dbReference type="GO" id="GO:0005886">
    <property type="term" value="C:plasma membrane"/>
    <property type="evidence" value="ECO:0007669"/>
    <property type="project" value="TreeGrafter"/>
</dbReference>
<dbReference type="PANTHER" id="PTHR34806:SF1">
    <property type="entry name" value="HIGH-AFFINITY NITRATE TRANSPORTER 3.1"/>
    <property type="match status" value="1"/>
</dbReference>
<dbReference type="OrthoDB" id="2015470at2759"/>
<comment type="caution">
    <text evidence="3">The sequence shown here is derived from an EMBL/GenBank/DDBJ whole genome shotgun (WGS) entry which is preliminary data.</text>
</comment>
<feature type="compositionally biased region" description="Basic and acidic residues" evidence="1">
    <location>
        <begin position="197"/>
        <end position="206"/>
    </location>
</feature>
<sequence>MGRRGVALALLLLLGACLTSPAAAAVHLSTLPKALAVTASPRRGQVLHSGVDSLTVTWSLNTSEPAGADAAYKDVKVSLCFAPESQKDRGWRKSDDDLSKDKACQFKVTQQAYAAAAGGPGSFQYTVARDSPLGLLLRARLRAGRVRHAGGLRPDRPRRRLQHRRHHGHPRLHQDRRQRLLRLLRRHARLLLRHREPQEEQVDHTPHACARSSPCRATACHART</sequence>
<gene>
    <name evidence="3" type="ORF">BS78_K100100</name>
</gene>
<feature type="region of interest" description="Disordered" evidence="1">
    <location>
        <begin position="197"/>
        <end position="224"/>
    </location>
</feature>
<keyword evidence="2" id="KW-0732">Signal</keyword>
<organism evidence="3 4">
    <name type="scientific">Paspalum vaginatum</name>
    <name type="common">seashore paspalum</name>
    <dbReference type="NCBI Taxonomy" id="158149"/>
    <lineage>
        <taxon>Eukaryota</taxon>
        <taxon>Viridiplantae</taxon>
        <taxon>Streptophyta</taxon>
        <taxon>Embryophyta</taxon>
        <taxon>Tracheophyta</taxon>
        <taxon>Spermatophyta</taxon>
        <taxon>Magnoliopsida</taxon>
        <taxon>Liliopsida</taxon>
        <taxon>Poales</taxon>
        <taxon>Poaceae</taxon>
        <taxon>PACMAD clade</taxon>
        <taxon>Panicoideae</taxon>
        <taxon>Andropogonodae</taxon>
        <taxon>Paspaleae</taxon>
        <taxon>Paspalinae</taxon>
        <taxon>Paspalum</taxon>
    </lineage>
</organism>
<dbReference type="Pfam" id="PF16974">
    <property type="entry name" value="NAR2"/>
    <property type="match status" value="1"/>
</dbReference>
<dbReference type="PROSITE" id="PS51257">
    <property type="entry name" value="PROKAR_LIPOPROTEIN"/>
    <property type="match status" value="1"/>
</dbReference>
<feature type="region of interest" description="Disordered" evidence="1">
    <location>
        <begin position="149"/>
        <end position="174"/>
    </location>
</feature>
<dbReference type="InterPro" id="IPR016605">
    <property type="entry name" value="Transptr_NO3_Nar2"/>
</dbReference>
<protein>
    <recommendedName>
        <fullName evidence="5">High-affinity nitrate transporter</fullName>
    </recommendedName>
</protein>
<dbReference type="GO" id="GO:0010167">
    <property type="term" value="P:response to nitrate"/>
    <property type="evidence" value="ECO:0007669"/>
    <property type="project" value="InterPro"/>
</dbReference>
<evidence type="ECO:0000256" key="1">
    <source>
        <dbReference type="SAM" id="MobiDB-lite"/>
    </source>
</evidence>
<dbReference type="AlphaFoldDB" id="A0A9W7X896"/>
<evidence type="ECO:0008006" key="5">
    <source>
        <dbReference type="Google" id="ProtNLM"/>
    </source>
</evidence>
<evidence type="ECO:0000313" key="4">
    <source>
        <dbReference type="Proteomes" id="UP001164776"/>
    </source>
</evidence>
<accession>A0A9W7X896</accession>
<feature type="chain" id="PRO_5040941676" description="High-affinity nitrate transporter" evidence="2">
    <location>
        <begin position="25"/>
        <end position="224"/>
    </location>
</feature>
<reference evidence="3 4" key="1">
    <citation type="submission" date="2022-10" db="EMBL/GenBank/DDBJ databases">
        <title>WGS assembly of Paspalum vaginatum 540-79.</title>
        <authorList>
            <person name="Sun G."/>
            <person name="Wase N."/>
            <person name="Shu S."/>
            <person name="Jenkins J."/>
            <person name="Zhou B."/>
            <person name="Torres-Rodriguez J."/>
            <person name="Chen C."/>
            <person name="Sandor L."/>
            <person name="Plott C."/>
            <person name="Yoshinga Y."/>
            <person name="Daum C."/>
            <person name="Qi P."/>
            <person name="Barry K."/>
            <person name="Lipzen A."/>
            <person name="Berry L."/>
            <person name="Pedersen C."/>
            <person name="Gottilla T."/>
            <person name="Foltz A."/>
            <person name="Yu H."/>
            <person name="O'Malley R."/>
            <person name="Zhang C."/>
            <person name="Devos K."/>
            <person name="Sigmon B."/>
            <person name="Yu B."/>
            <person name="Obata T."/>
            <person name="Schmutz J."/>
            <person name="Schnable J."/>
        </authorList>
    </citation>
    <scope>NUCLEOTIDE SEQUENCE [LARGE SCALE GENOMIC DNA]</scope>
    <source>
        <strain evidence="4">cv. 540-79</strain>
    </source>
</reference>